<dbReference type="InterPro" id="IPR001909">
    <property type="entry name" value="KRAB"/>
</dbReference>
<protein>
    <recommendedName>
        <fullName evidence="2">KRAB domain-containing protein</fullName>
    </recommendedName>
</protein>
<comment type="caution">
    <text evidence="3">The sequence shown here is derived from an EMBL/GenBank/DDBJ whole genome shotgun (WGS) entry which is preliminary data.</text>
</comment>
<feature type="compositionally biased region" description="Polar residues" evidence="1">
    <location>
        <begin position="232"/>
        <end position="244"/>
    </location>
</feature>
<feature type="domain" description="KRAB" evidence="2">
    <location>
        <begin position="11"/>
        <end position="82"/>
    </location>
</feature>
<organism evidence="3 4">
    <name type="scientific">Pleurodeles waltl</name>
    <name type="common">Iberian ribbed newt</name>
    <dbReference type="NCBI Taxonomy" id="8319"/>
    <lineage>
        <taxon>Eukaryota</taxon>
        <taxon>Metazoa</taxon>
        <taxon>Chordata</taxon>
        <taxon>Craniata</taxon>
        <taxon>Vertebrata</taxon>
        <taxon>Euteleostomi</taxon>
        <taxon>Amphibia</taxon>
        <taxon>Batrachia</taxon>
        <taxon>Caudata</taxon>
        <taxon>Salamandroidea</taxon>
        <taxon>Salamandridae</taxon>
        <taxon>Pleurodelinae</taxon>
        <taxon>Pleurodeles</taxon>
    </lineage>
</organism>
<dbReference type="EMBL" id="JANPWB010000002">
    <property type="protein sequence ID" value="KAJ1204755.1"/>
    <property type="molecule type" value="Genomic_DNA"/>
</dbReference>
<evidence type="ECO:0000313" key="4">
    <source>
        <dbReference type="Proteomes" id="UP001066276"/>
    </source>
</evidence>
<dbReference type="CDD" id="cd07765">
    <property type="entry name" value="KRAB_A-box"/>
    <property type="match status" value="1"/>
</dbReference>
<feature type="compositionally biased region" description="Basic and acidic residues" evidence="1">
    <location>
        <begin position="103"/>
        <end position="117"/>
    </location>
</feature>
<dbReference type="InterPro" id="IPR036051">
    <property type="entry name" value="KRAB_dom_sf"/>
</dbReference>
<dbReference type="InterPro" id="IPR050169">
    <property type="entry name" value="Krueppel_C2H2_ZnF"/>
</dbReference>
<dbReference type="Pfam" id="PF01352">
    <property type="entry name" value="KRAB"/>
    <property type="match status" value="1"/>
</dbReference>
<dbReference type="PANTHER" id="PTHR23232:SF142">
    <property type="entry name" value="GASTRULA ZINC FINGER PROTEIN XLCGF57.1-LIKE-RELATED"/>
    <property type="match status" value="1"/>
</dbReference>
<feature type="compositionally biased region" description="Basic and acidic residues" evidence="1">
    <location>
        <begin position="204"/>
        <end position="222"/>
    </location>
</feature>
<dbReference type="GO" id="GO:0006355">
    <property type="term" value="P:regulation of DNA-templated transcription"/>
    <property type="evidence" value="ECO:0007669"/>
    <property type="project" value="InterPro"/>
</dbReference>
<dbReference type="AlphaFoldDB" id="A0AAV7VSS5"/>
<keyword evidence="4" id="KW-1185">Reference proteome</keyword>
<dbReference type="SMART" id="SM00349">
    <property type="entry name" value="KRAB"/>
    <property type="match status" value="1"/>
</dbReference>
<evidence type="ECO:0000259" key="2">
    <source>
        <dbReference type="PROSITE" id="PS50805"/>
    </source>
</evidence>
<dbReference type="SUPFAM" id="SSF109640">
    <property type="entry name" value="KRAB domain (Kruppel-associated box)"/>
    <property type="match status" value="1"/>
</dbReference>
<dbReference type="Gene3D" id="6.10.140.140">
    <property type="match status" value="1"/>
</dbReference>
<reference evidence="3" key="1">
    <citation type="journal article" date="2022" name="bioRxiv">
        <title>Sequencing and chromosome-scale assembly of the giantPleurodeles waltlgenome.</title>
        <authorList>
            <person name="Brown T."/>
            <person name="Elewa A."/>
            <person name="Iarovenko S."/>
            <person name="Subramanian E."/>
            <person name="Araus A.J."/>
            <person name="Petzold A."/>
            <person name="Susuki M."/>
            <person name="Suzuki K.-i.T."/>
            <person name="Hayashi T."/>
            <person name="Toyoda A."/>
            <person name="Oliveira C."/>
            <person name="Osipova E."/>
            <person name="Leigh N.D."/>
            <person name="Simon A."/>
            <person name="Yun M.H."/>
        </authorList>
    </citation>
    <scope>NUCLEOTIDE SEQUENCE</scope>
    <source>
        <strain evidence="3">20211129_DDA</strain>
        <tissue evidence="3">Liver</tissue>
    </source>
</reference>
<evidence type="ECO:0000256" key="1">
    <source>
        <dbReference type="SAM" id="MobiDB-lite"/>
    </source>
</evidence>
<sequence>MSQRVLEKGPVTFQDVAAYFSDEEWKLLHAWQNDLYKNIMKEIRHALTSLGTVIATSVFSLKHKDDEDIYPTDNRECEKISSTKRSVKQPSYPNCDNALMMEQEHDSSQHDTREETSNHFTSGQVTKDEIVTCSIKEEEGHYSRVHKRLERSTHISSTKATAPLLRKVSEVGFMDHLYTEGGESTANLTSAEQAVALPAGSFNIKDEGNADSMNHQDSERNENLSNPAGVRQSINSNEQRQKSSLEMMHTFSECERSFNTNLDFISHPTIHNETKGFTITDCARDFQQISKDKGNYTGHRPDPCGALA</sequence>
<feature type="region of interest" description="Disordered" evidence="1">
    <location>
        <begin position="202"/>
        <end position="244"/>
    </location>
</feature>
<name>A0AAV7VSS5_PLEWA</name>
<proteinExistence type="predicted"/>
<dbReference type="PANTHER" id="PTHR23232">
    <property type="entry name" value="KRAB DOMAIN C2H2 ZINC FINGER"/>
    <property type="match status" value="1"/>
</dbReference>
<evidence type="ECO:0000313" key="3">
    <source>
        <dbReference type="EMBL" id="KAJ1204755.1"/>
    </source>
</evidence>
<feature type="region of interest" description="Disordered" evidence="1">
    <location>
        <begin position="103"/>
        <end position="124"/>
    </location>
</feature>
<dbReference type="PROSITE" id="PS50805">
    <property type="entry name" value="KRAB"/>
    <property type="match status" value="1"/>
</dbReference>
<dbReference type="Proteomes" id="UP001066276">
    <property type="component" value="Chromosome 1_2"/>
</dbReference>
<accession>A0AAV7VSS5</accession>
<gene>
    <name evidence="3" type="ORF">NDU88_000193</name>
</gene>